<evidence type="ECO:0000256" key="1">
    <source>
        <dbReference type="ARBA" id="ARBA00022598"/>
    </source>
</evidence>
<accession>A0A1E3P9W4</accession>
<dbReference type="GeneID" id="30198310"/>
<dbReference type="GO" id="GO:0005524">
    <property type="term" value="F:ATP binding"/>
    <property type="evidence" value="ECO:0007669"/>
    <property type="project" value="UniProtKB-KW"/>
</dbReference>
<name>A0A1E3P9W4_WICAA</name>
<dbReference type="OrthoDB" id="4053592at2759"/>
<sequence length="165" mass="18740">MIRTTIKNIRGIRFQSTSVKIGEKFKSKQELNQYLSTPSWSINELLTPSKQSKRADSIDSKTVERLLELSGLEAKPEKYDELISILKSQVVFIDQLHSIPDSDIEFTTTQSSLNKLTLQDIEQSIENQKPDVAKGEVPESWDPLSLAKESLNGFYIVREGLIKNK</sequence>
<keyword evidence="4 8" id="KW-0067">ATP-binding</keyword>
<evidence type="ECO:0000256" key="6">
    <source>
        <dbReference type="ARBA" id="ARBA00023128"/>
    </source>
</evidence>
<dbReference type="STRING" id="683960.A0A1E3P9W4"/>
<dbReference type="GO" id="GO:0032543">
    <property type="term" value="P:mitochondrial translation"/>
    <property type="evidence" value="ECO:0007669"/>
    <property type="project" value="UniProtKB-UniRule"/>
</dbReference>
<dbReference type="Pfam" id="PF20977">
    <property type="entry name" value="GatF"/>
    <property type="match status" value="1"/>
</dbReference>
<keyword evidence="3 8" id="KW-0999">Mitochondrion inner membrane</keyword>
<keyword evidence="7 8" id="KW-0472">Membrane</keyword>
<evidence type="ECO:0000256" key="2">
    <source>
        <dbReference type="ARBA" id="ARBA00022741"/>
    </source>
</evidence>
<dbReference type="GO" id="GO:0050567">
    <property type="term" value="F:glutaminyl-tRNA synthase (glutamine-hydrolyzing) activity"/>
    <property type="evidence" value="ECO:0007669"/>
    <property type="project" value="UniProtKB-UniRule"/>
</dbReference>
<evidence type="ECO:0000313" key="9">
    <source>
        <dbReference type="EMBL" id="ODQ61677.1"/>
    </source>
</evidence>
<comment type="subcellular location">
    <subcellularLocation>
        <location evidence="8">Mitochondrion inner membrane</location>
        <topology evidence="8">Peripheral membrane protein</topology>
        <orientation evidence="8">Matrix side</orientation>
    </subcellularLocation>
</comment>
<dbReference type="InterPro" id="IPR036113">
    <property type="entry name" value="Asp/Glu-ADT_sf_sub_c"/>
</dbReference>
<keyword evidence="2 8" id="KW-0547">Nucleotide-binding</keyword>
<keyword evidence="10" id="KW-1185">Reference proteome</keyword>
<evidence type="ECO:0000256" key="5">
    <source>
        <dbReference type="ARBA" id="ARBA00022917"/>
    </source>
</evidence>
<dbReference type="GO" id="GO:0006450">
    <property type="term" value="P:regulation of translational fidelity"/>
    <property type="evidence" value="ECO:0007669"/>
    <property type="project" value="InterPro"/>
</dbReference>
<dbReference type="AlphaFoldDB" id="A0A1E3P9W4"/>
<dbReference type="GO" id="GO:0030956">
    <property type="term" value="C:glutamyl-tRNA(Gln) amidotransferase complex"/>
    <property type="evidence" value="ECO:0007669"/>
    <property type="project" value="UniProtKB-UniRule"/>
</dbReference>
<dbReference type="GO" id="GO:0070681">
    <property type="term" value="P:glutaminyl-tRNAGln biosynthesis via transamidation"/>
    <property type="evidence" value="ECO:0007669"/>
    <property type="project" value="UniProtKB-UniRule"/>
</dbReference>
<dbReference type="InterPro" id="IPR027499">
    <property type="entry name" value="GatF"/>
</dbReference>
<evidence type="ECO:0000256" key="4">
    <source>
        <dbReference type="ARBA" id="ARBA00022840"/>
    </source>
</evidence>
<dbReference type="SUPFAM" id="SSF141000">
    <property type="entry name" value="Glu-tRNAGln amidotransferase C subunit"/>
    <property type="match status" value="1"/>
</dbReference>
<dbReference type="RefSeq" id="XP_019040884.1">
    <property type="nucleotide sequence ID" value="XM_019181064.1"/>
</dbReference>
<reference evidence="9 10" key="1">
    <citation type="journal article" date="2016" name="Proc. Natl. Acad. Sci. U.S.A.">
        <title>Comparative genomics of biotechnologically important yeasts.</title>
        <authorList>
            <person name="Riley R."/>
            <person name="Haridas S."/>
            <person name="Wolfe K.H."/>
            <person name="Lopes M.R."/>
            <person name="Hittinger C.T."/>
            <person name="Goeker M."/>
            <person name="Salamov A.A."/>
            <person name="Wisecaver J.H."/>
            <person name="Long T.M."/>
            <person name="Calvey C.H."/>
            <person name="Aerts A.L."/>
            <person name="Barry K.W."/>
            <person name="Choi C."/>
            <person name="Clum A."/>
            <person name="Coughlan A.Y."/>
            <person name="Deshpande S."/>
            <person name="Douglass A.P."/>
            <person name="Hanson S.J."/>
            <person name="Klenk H.-P."/>
            <person name="LaButti K.M."/>
            <person name="Lapidus A."/>
            <person name="Lindquist E.A."/>
            <person name="Lipzen A.M."/>
            <person name="Meier-Kolthoff J.P."/>
            <person name="Ohm R.A."/>
            <person name="Otillar R.P."/>
            <person name="Pangilinan J.L."/>
            <person name="Peng Y."/>
            <person name="Rokas A."/>
            <person name="Rosa C.A."/>
            <person name="Scheuner C."/>
            <person name="Sibirny A.A."/>
            <person name="Slot J.C."/>
            <person name="Stielow J.B."/>
            <person name="Sun H."/>
            <person name="Kurtzman C.P."/>
            <person name="Blackwell M."/>
            <person name="Grigoriev I.V."/>
            <person name="Jeffries T.W."/>
        </authorList>
    </citation>
    <scope>NUCLEOTIDE SEQUENCE [LARGE SCALE GENOMIC DNA]</scope>
    <source>
        <strain evidence="10">ATCC 58044 / CBS 1984 / NCYC 433 / NRRL Y-366-8</strain>
    </source>
</reference>
<comment type="subunit">
    <text evidence="8">Subunit of the heterotrimeric GatFAB amidotransferase (AdT) complex, composed of A, B and F subunits.</text>
</comment>
<comment type="catalytic activity">
    <reaction evidence="8">
        <text>L-glutamyl-tRNA(Gln) + L-glutamine + ATP + H2O = L-glutaminyl-tRNA(Gln) + L-glutamate + ADP + phosphate + H(+)</text>
        <dbReference type="Rhea" id="RHEA:17521"/>
        <dbReference type="Rhea" id="RHEA-COMP:9681"/>
        <dbReference type="Rhea" id="RHEA-COMP:9684"/>
        <dbReference type="ChEBI" id="CHEBI:15377"/>
        <dbReference type="ChEBI" id="CHEBI:15378"/>
        <dbReference type="ChEBI" id="CHEBI:29985"/>
        <dbReference type="ChEBI" id="CHEBI:30616"/>
        <dbReference type="ChEBI" id="CHEBI:43474"/>
        <dbReference type="ChEBI" id="CHEBI:58359"/>
        <dbReference type="ChEBI" id="CHEBI:78520"/>
        <dbReference type="ChEBI" id="CHEBI:78521"/>
        <dbReference type="ChEBI" id="CHEBI:456216"/>
    </reaction>
</comment>
<dbReference type="Proteomes" id="UP000094112">
    <property type="component" value="Unassembled WGS sequence"/>
</dbReference>
<gene>
    <name evidence="8" type="primary">GTF1</name>
    <name evidence="9" type="ORF">WICANDRAFT_24847</name>
</gene>
<comment type="similarity">
    <text evidence="8">Belongs to the GatF family.</text>
</comment>
<dbReference type="HAMAP" id="MF_03151">
    <property type="entry name" value="GatF"/>
    <property type="match status" value="1"/>
</dbReference>
<comment type="function">
    <text evidence="8">Allows the formation of correctly charged Gln-tRNA(Gln) through the transamidation of misacylated Glu-tRNA(Gln) in the mitochondria. The reaction takes place in the presence of glutamine and ATP through an activated gamma-phospho-Glu-tRNA(Gln). Required for proper protein synthesis within the mitochondrion.</text>
</comment>
<dbReference type="EC" id="6.3.5.-" evidence="8"/>
<evidence type="ECO:0000256" key="3">
    <source>
        <dbReference type="ARBA" id="ARBA00022792"/>
    </source>
</evidence>
<evidence type="ECO:0000313" key="10">
    <source>
        <dbReference type="Proteomes" id="UP000094112"/>
    </source>
</evidence>
<evidence type="ECO:0000256" key="8">
    <source>
        <dbReference type="HAMAP-Rule" id="MF_03151"/>
    </source>
</evidence>
<protein>
    <recommendedName>
        <fullName evidence="8">Glutamyl-tRNA(Gln) amidotransferase subunit F, mitochondrial</fullName>
        <shortName evidence="8">Glu-AdT subunit F</shortName>
        <ecNumber evidence="8">6.3.5.-</ecNumber>
    </recommendedName>
</protein>
<dbReference type="GO" id="GO:0005743">
    <property type="term" value="C:mitochondrial inner membrane"/>
    <property type="evidence" value="ECO:0007669"/>
    <property type="project" value="UniProtKB-SubCell"/>
</dbReference>
<evidence type="ECO:0000256" key="7">
    <source>
        <dbReference type="ARBA" id="ARBA00023136"/>
    </source>
</evidence>
<keyword evidence="1 8" id="KW-0436">Ligase</keyword>
<organism evidence="9 10">
    <name type="scientific">Wickerhamomyces anomalus (strain ATCC 58044 / CBS 1984 / NCYC 433 / NRRL Y-366-8)</name>
    <name type="common">Yeast</name>
    <name type="synonym">Hansenula anomala</name>
    <dbReference type="NCBI Taxonomy" id="683960"/>
    <lineage>
        <taxon>Eukaryota</taxon>
        <taxon>Fungi</taxon>
        <taxon>Dikarya</taxon>
        <taxon>Ascomycota</taxon>
        <taxon>Saccharomycotina</taxon>
        <taxon>Saccharomycetes</taxon>
        <taxon>Phaffomycetales</taxon>
        <taxon>Wickerhamomycetaceae</taxon>
        <taxon>Wickerhamomyces</taxon>
    </lineage>
</organism>
<dbReference type="EMBL" id="KV454208">
    <property type="protein sequence ID" value="ODQ61677.1"/>
    <property type="molecule type" value="Genomic_DNA"/>
</dbReference>
<keyword evidence="5 8" id="KW-0648">Protein biosynthesis</keyword>
<proteinExistence type="inferred from homology"/>
<keyword evidence="6 8" id="KW-0496">Mitochondrion</keyword>